<dbReference type="EMBL" id="AYXG01000180">
    <property type="protein sequence ID" value="EWC59983.1"/>
    <property type="molecule type" value="Genomic_DNA"/>
</dbReference>
<gene>
    <name evidence="1" type="ORF">UO65_4727</name>
</gene>
<name>W7IHZ4_9PSEU</name>
<comment type="caution">
    <text evidence="1">The sequence shown here is derived from an EMBL/GenBank/DDBJ whole genome shotgun (WGS) entry which is preliminary data.</text>
</comment>
<proteinExistence type="predicted"/>
<accession>W7IHZ4</accession>
<dbReference type="RefSeq" id="WP_152552227.1">
    <property type="nucleotide sequence ID" value="NZ_AYXG01000180.1"/>
</dbReference>
<evidence type="ECO:0000313" key="1">
    <source>
        <dbReference type="EMBL" id="EWC59983.1"/>
    </source>
</evidence>
<sequence length="75" mass="8340">MSTLHTWLPAPAREVPADRDTDQLTGLTALTEVLADVDERQHFLDYLGGAEPAHLDHYRVSATPLAEQDSLWRAS</sequence>
<protein>
    <submittedName>
        <fullName evidence="1">Uncharacterized protein</fullName>
    </submittedName>
</protein>
<keyword evidence="2" id="KW-1185">Reference proteome</keyword>
<organism evidence="1 2">
    <name type="scientific">Actinokineospora spheciospongiae</name>
    <dbReference type="NCBI Taxonomy" id="909613"/>
    <lineage>
        <taxon>Bacteria</taxon>
        <taxon>Bacillati</taxon>
        <taxon>Actinomycetota</taxon>
        <taxon>Actinomycetes</taxon>
        <taxon>Pseudonocardiales</taxon>
        <taxon>Pseudonocardiaceae</taxon>
        <taxon>Actinokineospora</taxon>
    </lineage>
</organism>
<dbReference type="AlphaFoldDB" id="W7IHZ4"/>
<dbReference type="Proteomes" id="UP000019277">
    <property type="component" value="Unassembled WGS sequence"/>
</dbReference>
<evidence type="ECO:0000313" key="2">
    <source>
        <dbReference type="Proteomes" id="UP000019277"/>
    </source>
</evidence>
<reference evidence="1 2" key="1">
    <citation type="journal article" date="2014" name="Genome Announc.">
        <title>Draft Genome Sequence of the Antitrypanosomally Active Sponge-Associated Bacterium Actinokineospora sp. Strain EG49.</title>
        <authorList>
            <person name="Harjes J."/>
            <person name="Ryu T."/>
            <person name="Abdelmohsen U.R."/>
            <person name="Moitinho-Silva L."/>
            <person name="Horn H."/>
            <person name="Ravasi T."/>
            <person name="Hentschel U."/>
        </authorList>
    </citation>
    <scope>NUCLEOTIDE SEQUENCE [LARGE SCALE GENOMIC DNA]</scope>
    <source>
        <strain evidence="1 2">EG49</strain>
    </source>
</reference>